<evidence type="ECO:0000259" key="1">
    <source>
        <dbReference type="Pfam" id="PF01261"/>
    </source>
</evidence>
<dbReference type="PATRIC" id="fig|294.193.peg.677"/>
<accession>A0A120G5Q2</accession>
<keyword evidence="3" id="KW-0413">Isomerase</keyword>
<dbReference type="PANTHER" id="PTHR12110">
    <property type="entry name" value="HYDROXYPYRUVATE ISOMERASE"/>
    <property type="match status" value="1"/>
</dbReference>
<dbReference type="Gene3D" id="3.20.20.150">
    <property type="entry name" value="Divalent-metal-dependent TIM barrel enzymes"/>
    <property type="match status" value="1"/>
</dbReference>
<reference evidence="3 5" key="2">
    <citation type="submission" date="2018-03" db="EMBL/GenBank/DDBJ databases">
        <title>Blue discolouration in mozzarella cheese caused by Pseudomonas fluorescens.</title>
        <authorList>
            <person name="Chiesa F."/>
            <person name="Dalmasso A."/>
            <person name="Lomonaco S."/>
        </authorList>
    </citation>
    <scope>NUCLEOTIDE SEQUENCE [LARGE SCALE GENOMIC DNA]</scope>
    <source>
        <strain evidence="3 5">11293</strain>
    </source>
</reference>
<dbReference type="InterPro" id="IPR036237">
    <property type="entry name" value="Xyl_isomerase-like_sf"/>
</dbReference>
<sequence>MNQPFDLTGVADEGASSIADQIACHRALGWNHLELRSIDAVPVARLADEAWRAVVDQLQQHAMAVPVLASQIGNWGSRIAGDFAVDLAELDRLLEIAAPLGTRMIRIMSYPNSGWEEARWRAAVIERLCRLTEVAQRHDVVLVHENCAGWAGRSAEHTLDMLHAVGSDHLKLLFDVGNGLSYGYQALDFLREVWPHVAHVHLKDGLGSGQGVHYQELGEGEAGAVECIDFLLRNGYGGWFSIEPHLSLIPHLQVSDDNPLRKQATYVAYARRVEHILNSRQGNAHVIHG</sequence>
<dbReference type="GO" id="GO:0016853">
    <property type="term" value="F:isomerase activity"/>
    <property type="evidence" value="ECO:0007669"/>
    <property type="project" value="UniProtKB-KW"/>
</dbReference>
<dbReference type="RefSeq" id="WP_060765283.1">
    <property type="nucleotide sequence ID" value="NZ_LCYA01000189.1"/>
</dbReference>
<dbReference type="Proteomes" id="UP000239731">
    <property type="component" value="Unassembled WGS sequence"/>
</dbReference>
<keyword evidence="2" id="KW-0456">Lyase</keyword>
<dbReference type="AlphaFoldDB" id="A0A120G5Q2"/>
<dbReference type="EMBL" id="PVUH01000020">
    <property type="protein sequence ID" value="PRW86567.1"/>
    <property type="molecule type" value="Genomic_DNA"/>
</dbReference>
<evidence type="ECO:0000313" key="2">
    <source>
        <dbReference type="EMBL" id="KWV84462.1"/>
    </source>
</evidence>
<feature type="domain" description="Xylose isomerase-like TIM barrel" evidence="1">
    <location>
        <begin position="28"/>
        <end position="245"/>
    </location>
</feature>
<dbReference type="Proteomes" id="UP000061348">
    <property type="component" value="Unassembled WGS sequence"/>
</dbReference>
<evidence type="ECO:0000313" key="5">
    <source>
        <dbReference type="Proteomes" id="UP000239731"/>
    </source>
</evidence>
<dbReference type="InterPro" id="IPR013022">
    <property type="entry name" value="Xyl_isomerase-like_TIM-brl"/>
</dbReference>
<reference evidence="2 4" key="1">
    <citation type="submission" date="2015-05" db="EMBL/GenBank/DDBJ databases">
        <title>A genomic and transcriptomic approach to investigate the blue pigment phenotype in Pseudomonas fluorescens.</title>
        <authorList>
            <person name="Andreani N.A."/>
            <person name="Cardazzo B."/>
        </authorList>
    </citation>
    <scope>NUCLEOTIDE SEQUENCE [LARGE SCALE GENOMIC DNA]</scope>
    <source>
        <strain evidence="2 4">Ps_22</strain>
    </source>
</reference>
<dbReference type="Pfam" id="PF01261">
    <property type="entry name" value="AP_endonuc_2"/>
    <property type="match status" value="1"/>
</dbReference>
<proteinExistence type="predicted"/>
<dbReference type="GO" id="GO:0050114">
    <property type="term" value="F:myo-inosose-2 dehydratase activity"/>
    <property type="evidence" value="ECO:0007669"/>
    <property type="project" value="UniProtKB-EC"/>
</dbReference>
<dbReference type="SUPFAM" id="SSF51658">
    <property type="entry name" value="Xylose isomerase-like"/>
    <property type="match status" value="1"/>
</dbReference>
<evidence type="ECO:0000313" key="3">
    <source>
        <dbReference type="EMBL" id="PRW86567.1"/>
    </source>
</evidence>
<name>A0A120G5Q2_PSEFL</name>
<dbReference type="EC" id="4.2.1.44" evidence="2"/>
<comment type="caution">
    <text evidence="2">The sequence shown here is derived from an EMBL/GenBank/DDBJ whole genome shotgun (WGS) entry which is preliminary data.</text>
</comment>
<gene>
    <name evidence="2" type="primary">iolE_2</name>
    <name evidence="3" type="ORF">C7A10_24595</name>
    <name evidence="2" type="ORF">PFLmoz3_05920</name>
</gene>
<dbReference type="EMBL" id="LCYA01000189">
    <property type="protein sequence ID" value="KWV84462.1"/>
    <property type="molecule type" value="Genomic_DNA"/>
</dbReference>
<evidence type="ECO:0000313" key="4">
    <source>
        <dbReference type="Proteomes" id="UP000061348"/>
    </source>
</evidence>
<dbReference type="InterPro" id="IPR050312">
    <property type="entry name" value="IolE/XylAMocC-like"/>
</dbReference>
<organism evidence="2 4">
    <name type="scientific">Pseudomonas fluorescens</name>
    <dbReference type="NCBI Taxonomy" id="294"/>
    <lineage>
        <taxon>Bacteria</taxon>
        <taxon>Pseudomonadati</taxon>
        <taxon>Pseudomonadota</taxon>
        <taxon>Gammaproteobacteria</taxon>
        <taxon>Pseudomonadales</taxon>
        <taxon>Pseudomonadaceae</taxon>
        <taxon>Pseudomonas</taxon>
    </lineage>
</organism>
<protein>
    <submittedName>
        <fullName evidence="2">Inosose dehydratase</fullName>
        <ecNumber evidence="2">4.2.1.44</ecNumber>
    </submittedName>
    <submittedName>
        <fullName evidence="3">Sugar phosphate isomerase/epimerase</fullName>
    </submittedName>
</protein>